<dbReference type="InterPro" id="IPR036651">
    <property type="entry name" value="Gln_synt_N_sf"/>
</dbReference>
<dbReference type="PROSITE" id="PS00180">
    <property type="entry name" value="GLNA_1"/>
    <property type="match status" value="1"/>
</dbReference>
<dbReference type="GO" id="GO:0004356">
    <property type="term" value="F:glutamine synthetase activity"/>
    <property type="evidence" value="ECO:0007669"/>
    <property type="project" value="UniProtKB-EC"/>
</dbReference>
<dbReference type="PROSITE" id="PS00181">
    <property type="entry name" value="GLNA_ATP"/>
    <property type="match status" value="1"/>
</dbReference>
<dbReference type="Pfam" id="PF03951">
    <property type="entry name" value="Gln-synt_N"/>
    <property type="match status" value="1"/>
</dbReference>
<gene>
    <name evidence="14" type="ORF">GSTUM_00001013001</name>
</gene>
<evidence type="ECO:0000256" key="1">
    <source>
        <dbReference type="ARBA" id="ARBA00009897"/>
    </source>
</evidence>
<evidence type="ECO:0000313" key="14">
    <source>
        <dbReference type="EMBL" id="CAZ82562.1"/>
    </source>
</evidence>
<keyword evidence="15" id="KW-1185">Reference proteome</keyword>
<comment type="subunit">
    <text evidence="2">Homooctamer.</text>
</comment>
<evidence type="ECO:0000256" key="3">
    <source>
        <dbReference type="ARBA" id="ARBA00012937"/>
    </source>
</evidence>
<dbReference type="GO" id="GO:0006542">
    <property type="term" value="P:glutamine biosynthetic process"/>
    <property type="evidence" value="ECO:0007669"/>
    <property type="project" value="InterPro"/>
</dbReference>
<organism evidence="14 15">
    <name type="scientific">Tuber melanosporum (strain Mel28)</name>
    <name type="common">Perigord black truffle</name>
    <dbReference type="NCBI Taxonomy" id="656061"/>
    <lineage>
        <taxon>Eukaryota</taxon>
        <taxon>Fungi</taxon>
        <taxon>Dikarya</taxon>
        <taxon>Ascomycota</taxon>
        <taxon>Pezizomycotina</taxon>
        <taxon>Pezizomycetes</taxon>
        <taxon>Pezizales</taxon>
        <taxon>Tuberaceae</taxon>
        <taxon>Tuber</taxon>
    </lineage>
</organism>
<dbReference type="EMBL" id="FN430144">
    <property type="protein sequence ID" value="CAZ82562.1"/>
    <property type="molecule type" value="Genomic_DNA"/>
</dbReference>
<dbReference type="GO" id="GO:0005524">
    <property type="term" value="F:ATP binding"/>
    <property type="evidence" value="ECO:0007669"/>
    <property type="project" value="UniProtKB-KW"/>
</dbReference>
<dbReference type="InterPro" id="IPR027303">
    <property type="entry name" value="Gln_synth_gly_rich_site"/>
</dbReference>
<dbReference type="RefSeq" id="XP_002838371.1">
    <property type="nucleotide sequence ID" value="XM_002838325.1"/>
</dbReference>
<feature type="domain" description="GS catalytic" evidence="13">
    <location>
        <begin position="205"/>
        <end position="442"/>
    </location>
</feature>
<evidence type="ECO:0000259" key="13">
    <source>
        <dbReference type="PROSITE" id="PS51987"/>
    </source>
</evidence>
<dbReference type="OMA" id="DRRPNAN"/>
<evidence type="ECO:0000256" key="10">
    <source>
        <dbReference type="RuleBase" id="RU000384"/>
    </source>
</evidence>
<reference evidence="14 15" key="1">
    <citation type="journal article" date="2010" name="Nature">
        <title>Perigord black truffle genome uncovers evolutionary origins and mechanisms of symbiosis.</title>
        <authorList>
            <person name="Martin F."/>
            <person name="Kohler A."/>
            <person name="Murat C."/>
            <person name="Balestrini R."/>
            <person name="Coutinho P.M."/>
            <person name="Jaillon O."/>
            <person name="Montanini B."/>
            <person name="Morin E."/>
            <person name="Noel B."/>
            <person name="Percudani R."/>
            <person name="Porcel B."/>
            <person name="Rubini A."/>
            <person name="Amicucci A."/>
            <person name="Amselem J."/>
            <person name="Anthouard V."/>
            <person name="Arcioni S."/>
            <person name="Artiguenave F."/>
            <person name="Aury J.M."/>
            <person name="Ballario P."/>
            <person name="Bolchi A."/>
            <person name="Brenna A."/>
            <person name="Brun A."/>
            <person name="Buee M."/>
            <person name="Cantarel B."/>
            <person name="Chevalier G."/>
            <person name="Couloux A."/>
            <person name="Da Silva C."/>
            <person name="Denoeud F."/>
            <person name="Duplessis S."/>
            <person name="Ghignone S."/>
            <person name="Hilselberger B."/>
            <person name="Iotti M."/>
            <person name="Marcais B."/>
            <person name="Mello A."/>
            <person name="Miranda M."/>
            <person name="Pacioni G."/>
            <person name="Quesneville H."/>
            <person name="Riccioni C."/>
            <person name="Ruotolo R."/>
            <person name="Splivallo R."/>
            <person name="Stocchi V."/>
            <person name="Tisserant E."/>
            <person name="Viscomi A.R."/>
            <person name="Zambonelli A."/>
            <person name="Zampieri E."/>
            <person name="Henrissat B."/>
            <person name="Lebrun M.H."/>
            <person name="Paolocci F."/>
            <person name="Bonfante P."/>
            <person name="Ottonello S."/>
            <person name="Wincker P."/>
        </authorList>
    </citation>
    <scope>NUCLEOTIDE SEQUENCE [LARGE SCALE GENOMIC DNA]</scope>
    <source>
        <strain evidence="14 15">Mel28</strain>
    </source>
</reference>
<protein>
    <recommendedName>
        <fullName evidence="4 11">Glutamine synthetase</fullName>
        <ecNumber evidence="3 11">6.3.1.2</ecNumber>
    </recommendedName>
</protein>
<dbReference type="Gene3D" id="3.10.20.70">
    <property type="entry name" value="Glutamine synthetase, N-terminal domain"/>
    <property type="match status" value="1"/>
</dbReference>
<evidence type="ECO:0000256" key="4">
    <source>
        <dbReference type="ARBA" id="ARBA00021364"/>
    </source>
</evidence>
<dbReference type="GO" id="GO:0005737">
    <property type="term" value="C:cytoplasm"/>
    <property type="evidence" value="ECO:0007669"/>
    <property type="project" value="TreeGrafter"/>
</dbReference>
<evidence type="ECO:0000256" key="2">
    <source>
        <dbReference type="ARBA" id="ARBA00011823"/>
    </source>
</evidence>
<dbReference type="PANTHER" id="PTHR20852">
    <property type="entry name" value="GLUTAMINE SYNTHETASE"/>
    <property type="match status" value="1"/>
</dbReference>
<evidence type="ECO:0000256" key="5">
    <source>
        <dbReference type="ARBA" id="ARBA00022598"/>
    </source>
</evidence>
<dbReference type="Pfam" id="PF00120">
    <property type="entry name" value="Gln-synt_C"/>
    <property type="match status" value="1"/>
</dbReference>
<dbReference type="AlphaFoldDB" id="D5GDG9"/>
<dbReference type="EC" id="6.3.1.2" evidence="3 11"/>
<dbReference type="PROSITE" id="PS51986">
    <property type="entry name" value="GS_BETA_GRASP"/>
    <property type="match status" value="1"/>
</dbReference>
<dbReference type="PANTHER" id="PTHR20852:SF57">
    <property type="entry name" value="GLUTAMINE SYNTHETASE 2 CYTOPLASMIC"/>
    <property type="match status" value="1"/>
</dbReference>
<dbReference type="InterPro" id="IPR008147">
    <property type="entry name" value="Gln_synt_N"/>
</dbReference>
<feature type="domain" description="GS beta-grasp" evidence="12">
    <location>
        <begin position="119"/>
        <end position="198"/>
    </location>
</feature>
<name>D5GDG9_TUBMM</name>
<keyword evidence="7 11" id="KW-0067">ATP-binding</keyword>
<dbReference type="FunCoup" id="D5GDG9">
    <property type="interactions" value="710"/>
</dbReference>
<dbReference type="GeneID" id="9188170"/>
<dbReference type="SMART" id="SM01230">
    <property type="entry name" value="Gln-synt_C"/>
    <property type="match status" value="1"/>
</dbReference>
<dbReference type="Proteomes" id="UP000006911">
    <property type="component" value="Unassembled WGS sequence"/>
</dbReference>
<keyword evidence="6 11" id="KW-0547">Nucleotide-binding</keyword>
<dbReference type="InterPro" id="IPR008146">
    <property type="entry name" value="Gln_synth_cat_dom"/>
</dbReference>
<accession>D5GDG9</accession>
<proteinExistence type="inferred from homology"/>
<dbReference type="eggNOG" id="KOG0683">
    <property type="taxonomic scope" value="Eukaryota"/>
</dbReference>
<evidence type="ECO:0000256" key="9">
    <source>
        <dbReference type="PROSITE-ProRule" id="PRU01330"/>
    </source>
</evidence>
<dbReference type="InterPro" id="IPR014746">
    <property type="entry name" value="Gln_synth/guanido_kin_cat_dom"/>
</dbReference>
<comment type="catalytic activity">
    <reaction evidence="8 11">
        <text>L-glutamate + NH4(+) + ATP = L-glutamine + ADP + phosphate + H(+)</text>
        <dbReference type="Rhea" id="RHEA:16169"/>
        <dbReference type="ChEBI" id="CHEBI:15378"/>
        <dbReference type="ChEBI" id="CHEBI:28938"/>
        <dbReference type="ChEBI" id="CHEBI:29985"/>
        <dbReference type="ChEBI" id="CHEBI:30616"/>
        <dbReference type="ChEBI" id="CHEBI:43474"/>
        <dbReference type="ChEBI" id="CHEBI:58359"/>
        <dbReference type="ChEBI" id="CHEBI:456216"/>
        <dbReference type="EC" id="6.3.1.2"/>
    </reaction>
</comment>
<dbReference type="Gene3D" id="3.30.590.10">
    <property type="entry name" value="Glutamine synthetase/guanido kinase, catalytic domain"/>
    <property type="match status" value="1"/>
</dbReference>
<evidence type="ECO:0000256" key="7">
    <source>
        <dbReference type="ARBA" id="ARBA00022840"/>
    </source>
</evidence>
<dbReference type="KEGG" id="tml:GSTUM_00001013001"/>
<dbReference type="InterPro" id="IPR050292">
    <property type="entry name" value="Glutamine_Synthetase"/>
</dbReference>
<evidence type="ECO:0000256" key="6">
    <source>
        <dbReference type="ARBA" id="ARBA00022741"/>
    </source>
</evidence>
<dbReference type="STRING" id="656061.D5GDG9"/>
<dbReference type="InParanoid" id="D5GDG9"/>
<dbReference type="HOGENOM" id="CLU_036762_0_1_1"/>
<comment type="similarity">
    <text evidence="1 9 10">Belongs to the glutamine synthetase family.</text>
</comment>
<evidence type="ECO:0000256" key="8">
    <source>
        <dbReference type="ARBA" id="ARBA00049436"/>
    </source>
</evidence>
<evidence type="ECO:0000313" key="15">
    <source>
        <dbReference type="Proteomes" id="UP000006911"/>
    </source>
</evidence>
<dbReference type="FunFam" id="3.10.20.70:FF:000004">
    <property type="entry name" value="Glutamine synthetase"/>
    <property type="match status" value="1"/>
</dbReference>
<dbReference type="FunFam" id="3.30.590.10:FF:000004">
    <property type="entry name" value="Glutamine synthetase"/>
    <property type="match status" value="1"/>
</dbReference>
<keyword evidence="5 11" id="KW-0436">Ligase</keyword>
<sequence length="442" mass="49096">MRKAYSIFPHSSSHRSNQTVYRATLLALTLPHPKKKAKGGDFFPCPNRVSWHFCLGFLTLKPPSLSLPSPPLHYQLQLLLNTTTFYHAKPSITMTETSTIVSNTANLVKFLNLDQRGSIQAEYIWIDGANGVRSKTKTLFKKPSSVEDLPEWNFDGSSTGQAPGEDSDIYLRPVAIFPDPFRQGDNILVLAECWNADGAPNKFNHRHECSKIMEAHKDQKPWFGLEQEYTLFDLYGNPYGWPKGGFPGPQGPYYCGVGTGKVYCRDIVEAHYKACLYAGVKISGINAEVGPCVGIEMGDHLWIARYLLHRVAEEFGVKISFHPKPISGDWNGSGLHTNVSTEAMRDEGGMKAIEEAIQKLSTRHAEHIAVYGDDNTLRLTGRHETGNIDAFSYGVADRGSSIRIPRSCAKEGKGYFEDRRPASNACPYQITGIMMETICGGI</sequence>
<dbReference type="SUPFAM" id="SSF54368">
    <property type="entry name" value="Glutamine synthetase, N-terminal domain"/>
    <property type="match status" value="1"/>
</dbReference>
<evidence type="ECO:0000256" key="11">
    <source>
        <dbReference type="RuleBase" id="RU004356"/>
    </source>
</evidence>
<dbReference type="PROSITE" id="PS51987">
    <property type="entry name" value="GS_CATALYTIC"/>
    <property type="match status" value="1"/>
</dbReference>
<dbReference type="InterPro" id="IPR027302">
    <property type="entry name" value="Gln_synth_N_conserv_site"/>
</dbReference>
<evidence type="ECO:0000259" key="12">
    <source>
        <dbReference type="PROSITE" id="PS51986"/>
    </source>
</evidence>
<dbReference type="SUPFAM" id="SSF55931">
    <property type="entry name" value="Glutamine synthetase/guanido kinase"/>
    <property type="match status" value="1"/>
</dbReference>